<dbReference type="InterPro" id="IPR046450">
    <property type="entry name" value="PA_dom_sf"/>
</dbReference>
<dbReference type="InterPro" id="IPR007484">
    <property type="entry name" value="Peptidase_M28"/>
</dbReference>
<dbReference type="GO" id="GO:0004177">
    <property type="term" value="F:aminopeptidase activity"/>
    <property type="evidence" value="ECO:0007669"/>
    <property type="project" value="UniProtKB-KW"/>
</dbReference>
<dbReference type="GO" id="GO:0046872">
    <property type="term" value="F:metal ion binding"/>
    <property type="evidence" value="ECO:0007669"/>
    <property type="project" value="UniProtKB-KW"/>
</dbReference>
<evidence type="ECO:0000256" key="3">
    <source>
        <dbReference type="ARBA" id="ARBA00022723"/>
    </source>
</evidence>
<dbReference type="EMBL" id="AMRV01000009">
    <property type="protein sequence ID" value="EMD82194.1"/>
    <property type="molecule type" value="Genomic_DNA"/>
</dbReference>
<protein>
    <recommendedName>
        <fullName evidence="7">Peptidase M28 domain-containing protein</fullName>
    </recommendedName>
</protein>
<name>M2T6P2_9SPHN</name>
<keyword evidence="5" id="KW-0378">Hydrolase</keyword>
<dbReference type="GO" id="GO:0008235">
    <property type="term" value="F:metalloexopeptidase activity"/>
    <property type="evidence" value="ECO:0007669"/>
    <property type="project" value="InterPro"/>
</dbReference>
<dbReference type="CDD" id="cd04821">
    <property type="entry name" value="PA_M28_1_2"/>
    <property type="match status" value="1"/>
</dbReference>
<gene>
    <name evidence="8" type="ORF">C725_2480</name>
</gene>
<dbReference type="PANTHER" id="PTHR12147">
    <property type="entry name" value="METALLOPEPTIDASE M28 FAMILY MEMBER"/>
    <property type="match status" value="1"/>
</dbReference>
<keyword evidence="6" id="KW-0862">Zinc</keyword>
<proteinExistence type="predicted"/>
<evidence type="ECO:0000256" key="4">
    <source>
        <dbReference type="ARBA" id="ARBA00022729"/>
    </source>
</evidence>
<keyword evidence="4" id="KW-0732">Signal</keyword>
<comment type="caution">
    <text evidence="8">The sequence shown here is derived from an EMBL/GenBank/DDBJ whole genome shotgun (WGS) entry which is preliminary data.</text>
</comment>
<keyword evidence="3" id="KW-0479">Metal-binding</keyword>
<reference evidence="8 9" key="1">
    <citation type="journal article" date="2013" name="Genome Announc.">
        <title>Draft Genome Sequence of Strain JLT2015T, Belonging to the Family Sphingomonadaceae of the Alphaproteobacteria.</title>
        <authorList>
            <person name="Tang K."/>
            <person name="Liu K."/>
            <person name="Li S."/>
            <person name="Jiao N."/>
        </authorList>
    </citation>
    <scope>NUCLEOTIDE SEQUENCE [LARGE SCALE GENOMIC DNA]</scope>
    <source>
        <strain evidence="8 9">JLT2015</strain>
    </source>
</reference>
<evidence type="ECO:0000256" key="6">
    <source>
        <dbReference type="ARBA" id="ARBA00022833"/>
    </source>
</evidence>
<dbReference type="InterPro" id="IPR045175">
    <property type="entry name" value="M28_fam"/>
</dbReference>
<dbReference type="Gene3D" id="3.40.630.10">
    <property type="entry name" value="Zn peptidases"/>
    <property type="match status" value="1"/>
</dbReference>
<evidence type="ECO:0000313" key="8">
    <source>
        <dbReference type="EMBL" id="EMD82194.1"/>
    </source>
</evidence>
<evidence type="ECO:0000313" key="9">
    <source>
        <dbReference type="Proteomes" id="UP000011717"/>
    </source>
</evidence>
<dbReference type="OrthoDB" id="9778250at2"/>
<dbReference type="Pfam" id="PF04389">
    <property type="entry name" value="Peptidase_M28"/>
    <property type="match status" value="1"/>
</dbReference>
<dbReference type="AlphaFoldDB" id="M2T6P2"/>
<keyword evidence="1" id="KW-0031">Aminopeptidase</keyword>
<dbReference type="SUPFAM" id="SSF52025">
    <property type="entry name" value="PA domain"/>
    <property type="match status" value="1"/>
</dbReference>
<accession>M2T6P2</accession>
<dbReference type="SUPFAM" id="SSF53187">
    <property type="entry name" value="Zn-dependent exopeptidases"/>
    <property type="match status" value="1"/>
</dbReference>
<dbReference type="PATRIC" id="fig|1234595.3.peg.2481"/>
<dbReference type="Proteomes" id="UP000011717">
    <property type="component" value="Unassembled WGS sequence"/>
</dbReference>
<dbReference type="PANTHER" id="PTHR12147:SF56">
    <property type="entry name" value="AMINOPEPTIDASE YDR415C-RELATED"/>
    <property type="match status" value="1"/>
</dbReference>
<keyword evidence="9" id="KW-1185">Reference proteome</keyword>
<keyword evidence="2" id="KW-0645">Protease</keyword>
<evidence type="ECO:0000256" key="5">
    <source>
        <dbReference type="ARBA" id="ARBA00022801"/>
    </source>
</evidence>
<organism evidence="8 9">
    <name type="scientific">Pacificimonas flava</name>
    <dbReference type="NCBI Taxonomy" id="1234595"/>
    <lineage>
        <taxon>Bacteria</taxon>
        <taxon>Pseudomonadati</taxon>
        <taxon>Pseudomonadota</taxon>
        <taxon>Alphaproteobacteria</taxon>
        <taxon>Sphingomonadales</taxon>
        <taxon>Sphingosinicellaceae</taxon>
        <taxon>Pacificimonas</taxon>
    </lineage>
</organism>
<dbReference type="Gene3D" id="3.50.30.30">
    <property type="match status" value="1"/>
</dbReference>
<dbReference type="RefSeq" id="WP_008603368.1">
    <property type="nucleotide sequence ID" value="NZ_AMRV01000009.1"/>
</dbReference>
<evidence type="ECO:0000259" key="7">
    <source>
        <dbReference type="Pfam" id="PF04389"/>
    </source>
</evidence>
<evidence type="ECO:0000256" key="1">
    <source>
        <dbReference type="ARBA" id="ARBA00022438"/>
    </source>
</evidence>
<dbReference type="GO" id="GO:0006508">
    <property type="term" value="P:proteolysis"/>
    <property type="evidence" value="ECO:0007669"/>
    <property type="project" value="UniProtKB-KW"/>
</dbReference>
<evidence type="ECO:0000256" key="2">
    <source>
        <dbReference type="ARBA" id="ARBA00022670"/>
    </source>
</evidence>
<feature type="domain" description="Peptidase M28" evidence="7">
    <location>
        <begin position="315"/>
        <end position="533"/>
    </location>
</feature>
<sequence>MLICGAAAAALLTACTPTGDDGAANDGQAAQTEAAVEIPDAPAVEVANLKSITETLSSDEYEGRAPMTPAEDMTIDYIAEHMEAAGLQPGNNGEWFQEVPLVEITTDPKTADLRFMQDGKPLFTAEYGADEVVWTKRVREEVSLDDAELVFVGYGINAPEKGWNDYDGVDMEGKVAVILVNDPDYEMEGLDGPFGGRAMTYYGRWTYKYEEAARQGAAGAIIIHDTFPAAYGWQTVESSWTGAQVDMASQDDGASRVAVEGWVQKPVAERLMKASGKDLAALMASAKKKGFEAVPLGITASTKLNNTIRRQMSHNVVGVLPGTQRPEEYVLYSAHWDHVGRCKADETGDDICNGALDNASGIAGLIELGRMQAEAGAAERSMVFLAVTGEESGLLGSAYYGANPIYPLAQTVGGVNMDGLNTMEPTNDVVVVGAGKSELDDLFQPLVAAQDRRIEPETSPEKGSYYRSDHFSLAKYGVPMLYAGSGVDVVGKGAEYGRQQEADYIENRYHQPADEYDPSWTWQGAVKDLALYYQFGRVLADSERWPNWREGDEFRAIRDKSRAGAE</sequence>